<keyword evidence="1" id="KW-1133">Transmembrane helix</keyword>
<feature type="transmembrane region" description="Helical" evidence="1">
    <location>
        <begin position="21"/>
        <end position="44"/>
    </location>
</feature>
<gene>
    <name evidence="2" type="ORF">VFPPC_01292</name>
</gene>
<dbReference type="Proteomes" id="UP000078397">
    <property type="component" value="Unassembled WGS sequence"/>
</dbReference>
<dbReference type="KEGG" id="pchm:VFPPC_01292"/>
<dbReference type="AlphaFoldDB" id="A0A179G743"/>
<dbReference type="STRING" id="1380566.A0A179G743"/>
<dbReference type="EMBL" id="LSBJ02000001">
    <property type="protein sequence ID" value="OAQ73615.1"/>
    <property type="molecule type" value="Genomic_DNA"/>
</dbReference>
<evidence type="ECO:0000313" key="3">
    <source>
        <dbReference type="Proteomes" id="UP000078397"/>
    </source>
</evidence>
<comment type="caution">
    <text evidence="2">The sequence shown here is derived from an EMBL/GenBank/DDBJ whole genome shotgun (WGS) entry which is preliminary data.</text>
</comment>
<feature type="transmembrane region" description="Helical" evidence="1">
    <location>
        <begin position="64"/>
        <end position="83"/>
    </location>
</feature>
<keyword evidence="3" id="KW-1185">Reference proteome</keyword>
<keyword evidence="1" id="KW-0472">Membrane</keyword>
<evidence type="ECO:0000256" key="1">
    <source>
        <dbReference type="SAM" id="Phobius"/>
    </source>
</evidence>
<keyword evidence="1" id="KW-0812">Transmembrane</keyword>
<dbReference type="OrthoDB" id="2561686at2759"/>
<reference evidence="2 3" key="1">
    <citation type="journal article" date="2016" name="PLoS Pathog.">
        <title>Biosynthesis of antibiotic leucinostatins in bio-control fungus Purpureocillium lilacinum and their inhibition on phytophthora revealed by genome mining.</title>
        <authorList>
            <person name="Wang G."/>
            <person name="Liu Z."/>
            <person name="Lin R."/>
            <person name="Li E."/>
            <person name="Mao Z."/>
            <person name="Ling J."/>
            <person name="Yang Y."/>
            <person name="Yin W.B."/>
            <person name="Xie B."/>
        </authorList>
    </citation>
    <scope>NUCLEOTIDE SEQUENCE [LARGE SCALE GENOMIC DNA]</scope>
    <source>
        <strain evidence="2">170</strain>
    </source>
</reference>
<name>A0A179G743_METCM</name>
<evidence type="ECO:0000313" key="2">
    <source>
        <dbReference type="EMBL" id="OAQ73615.1"/>
    </source>
</evidence>
<protein>
    <submittedName>
        <fullName evidence="2">Uncharacterized protein</fullName>
    </submittedName>
</protein>
<dbReference type="GeneID" id="28845140"/>
<dbReference type="RefSeq" id="XP_018149698.1">
    <property type="nucleotide sequence ID" value="XM_018281146.1"/>
</dbReference>
<proteinExistence type="predicted"/>
<sequence length="101" mass="10812">MAITSAISDLFKSIYEVFASFFSAIYAVIHAAVSTVWNFILGVVNLVQSILVQAVHFTGGVGKFVASNFVALLVGGVLVFAYLRFSATGTRSTTVTQKKTQ</sequence>
<accession>A0A179G743</accession>
<organism evidence="2 3">
    <name type="scientific">Pochonia chlamydosporia 170</name>
    <dbReference type="NCBI Taxonomy" id="1380566"/>
    <lineage>
        <taxon>Eukaryota</taxon>
        <taxon>Fungi</taxon>
        <taxon>Dikarya</taxon>
        <taxon>Ascomycota</taxon>
        <taxon>Pezizomycotina</taxon>
        <taxon>Sordariomycetes</taxon>
        <taxon>Hypocreomycetidae</taxon>
        <taxon>Hypocreales</taxon>
        <taxon>Clavicipitaceae</taxon>
        <taxon>Pochonia</taxon>
    </lineage>
</organism>